<dbReference type="PANTHER" id="PTHR42928:SF5">
    <property type="entry name" value="BLR1237 PROTEIN"/>
    <property type="match status" value="1"/>
</dbReference>
<dbReference type="Proteomes" id="UP000727907">
    <property type="component" value="Unassembled WGS sequence"/>
</dbReference>
<keyword evidence="4" id="KW-1185">Reference proteome</keyword>
<evidence type="ECO:0000256" key="2">
    <source>
        <dbReference type="SAM" id="SignalP"/>
    </source>
</evidence>
<dbReference type="PANTHER" id="PTHR42928">
    <property type="entry name" value="TRICARBOXYLATE-BINDING PROTEIN"/>
    <property type="match status" value="1"/>
</dbReference>
<dbReference type="RefSeq" id="WP_216959104.1">
    <property type="nucleotide sequence ID" value="NZ_JAHOPB010000001.1"/>
</dbReference>
<evidence type="ECO:0000313" key="4">
    <source>
        <dbReference type="Proteomes" id="UP000727907"/>
    </source>
</evidence>
<comment type="caution">
    <text evidence="3">The sequence shown here is derived from an EMBL/GenBank/DDBJ whole genome shotgun (WGS) entry which is preliminary data.</text>
</comment>
<gene>
    <name evidence="3" type="ORF">KQ910_10125</name>
</gene>
<reference evidence="3 4" key="1">
    <citation type="submission" date="2021-06" db="EMBL/GenBank/DDBJ databases">
        <authorList>
            <person name="Lee D.H."/>
        </authorList>
    </citation>
    <scope>NUCLEOTIDE SEQUENCE [LARGE SCALE GENOMIC DNA]</scope>
    <source>
        <strain evidence="3 4">MMS21-HV4-11</strain>
    </source>
</reference>
<dbReference type="EMBL" id="JAHOPB010000001">
    <property type="protein sequence ID" value="MBU8874121.1"/>
    <property type="molecule type" value="Genomic_DNA"/>
</dbReference>
<accession>A0ABS6IHR1</accession>
<evidence type="ECO:0000256" key="1">
    <source>
        <dbReference type="ARBA" id="ARBA00006987"/>
    </source>
</evidence>
<organism evidence="3 4">
    <name type="scientific">Reyranella humidisoli</name>
    <dbReference type="NCBI Taxonomy" id="2849149"/>
    <lineage>
        <taxon>Bacteria</taxon>
        <taxon>Pseudomonadati</taxon>
        <taxon>Pseudomonadota</taxon>
        <taxon>Alphaproteobacteria</taxon>
        <taxon>Hyphomicrobiales</taxon>
        <taxon>Reyranellaceae</taxon>
        <taxon>Reyranella</taxon>
    </lineage>
</organism>
<proteinExistence type="inferred from homology"/>
<protein>
    <submittedName>
        <fullName evidence="3">Tripartite tricarboxylate transporter substrate binding protein</fullName>
    </submittedName>
</protein>
<dbReference type="PIRSF" id="PIRSF017082">
    <property type="entry name" value="YflP"/>
    <property type="match status" value="1"/>
</dbReference>
<feature type="chain" id="PRO_5046664176" evidence="2">
    <location>
        <begin position="24"/>
        <end position="324"/>
    </location>
</feature>
<dbReference type="InterPro" id="IPR005064">
    <property type="entry name" value="BUG"/>
</dbReference>
<sequence>MLRSKFMGLLAGSLLALALPAAAQTPAFPDKSIRLVVGFPPGGATDVIARLMAQGLTTELGQNVLVENKGGASGIIASEMIVKSPPDGYTLLFAPSSHATLGALYPNLSFDPLKDFTPIATVARTPYLLVVHPDLGVKTVADLIALAKSKPNGIAYASTGMGTAQHLAGEILQRTAGVQILHVPYRGSGAVRADLLAGRIQTMFDNVAVMLPYVQRGEMRALAVTGPKRSTLAPDLPTLRELNLAAAEIEGWFIVLGPAGVPESVVKRLNDAVNKVLAQPATAERLATLGAEPLSGPPQDVVTLVGNDRDRWGKVIREGNIKPE</sequence>
<evidence type="ECO:0000313" key="3">
    <source>
        <dbReference type="EMBL" id="MBU8874121.1"/>
    </source>
</evidence>
<dbReference type="Pfam" id="PF03401">
    <property type="entry name" value="TctC"/>
    <property type="match status" value="1"/>
</dbReference>
<name>A0ABS6IHR1_9HYPH</name>
<comment type="similarity">
    <text evidence="1">Belongs to the UPF0065 (bug) family.</text>
</comment>
<dbReference type="CDD" id="cd13578">
    <property type="entry name" value="PBP2_Bug27"/>
    <property type="match status" value="1"/>
</dbReference>
<feature type="signal peptide" evidence="2">
    <location>
        <begin position="1"/>
        <end position="23"/>
    </location>
</feature>
<keyword evidence="2" id="KW-0732">Signal</keyword>